<gene>
    <name evidence="1" type="ORF">L485_16895</name>
</gene>
<proteinExistence type="predicted"/>
<dbReference type="EMBL" id="ATIB01000079">
    <property type="protein sequence ID" value="EQA99225.1"/>
    <property type="molecule type" value="Genomic_DNA"/>
</dbReference>
<sequence length="61" mass="6379">MGSGDGIFERCGTEKPGAPPGFARTAIGLSLDREANLPQGPLLKRGGPTGPLFFFTRFTGL</sequence>
<protein>
    <submittedName>
        <fullName evidence="1">Uncharacterized protein</fullName>
    </submittedName>
</protein>
<accession>T0G684</accession>
<reference evidence="1 2" key="1">
    <citation type="journal article" date="2013" name="Genome Announc.">
        <title>Draft Genome Sequence of a Hexachlorocyclohexane-Degrading Bacterium, Sphingobium baderi Strain LL03T.</title>
        <authorList>
            <person name="Kaur J."/>
            <person name="Verma H."/>
            <person name="Tripathi C."/>
            <person name="Khurana J.P."/>
            <person name="Lal R."/>
        </authorList>
    </citation>
    <scope>NUCLEOTIDE SEQUENCE [LARGE SCALE GENOMIC DNA]</scope>
    <source>
        <strain evidence="1 2">LL03</strain>
    </source>
</reference>
<organism evidence="1 2">
    <name type="scientific">Sphingobium baderi LL03</name>
    <dbReference type="NCBI Taxonomy" id="1114964"/>
    <lineage>
        <taxon>Bacteria</taxon>
        <taxon>Pseudomonadati</taxon>
        <taxon>Pseudomonadota</taxon>
        <taxon>Alphaproteobacteria</taxon>
        <taxon>Sphingomonadales</taxon>
        <taxon>Sphingomonadaceae</taxon>
        <taxon>Sphingobium</taxon>
    </lineage>
</organism>
<dbReference type="AlphaFoldDB" id="T0G684"/>
<name>T0G684_9SPHN</name>
<evidence type="ECO:0000313" key="2">
    <source>
        <dbReference type="Proteomes" id="UP000015524"/>
    </source>
</evidence>
<keyword evidence="2" id="KW-1185">Reference proteome</keyword>
<evidence type="ECO:0000313" key="1">
    <source>
        <dbReference type="EMBL" id="EQA99225.1"/>
    </source>
</evidence>
<dbReference type="Proteomes" id="UP000015524">
    <property type="component" value="Unassembled WGS sequence"/>
</dbReference>
<dbReference type="PATRIC" id="fig|1114964.3.peg.3310"/>
<comment type="caution">
    <text evidence="1">The sequence shown here is derived from an EMBL/GenBank/DDBJ whole genome shotgun (WGS) entry which is preliminary data.</text>
</comment>